<feature type="domain" description="Aminoacyl-tRNA synthetase class Ia" evidence="14">
    <location>
        <begin position="15"/>
        <end position="693"/>
    </location>
</feature>
<evidence type="ECO:0000256" key="13">
    <source>
        <dbReference type="RuleBase" id="RU363035"/>
    </source>
</evidence>
<accession>A0A1X0QC77</accession>
<dbReference type="NCBIfam" id="TIGR00392">
    <property type="entry name" value="ileS"/>
    <property type="match status" value="1"/>
</dbReference>
<evidence type="ECO:0000256" key="4">
    <source>
        <dbReference type="ARBA" id="ARBA00022490"/>
    </source>
</evidence>
<dbReference type="SUPFAM" id="SSF52374">
    <property type="entry name" value="Nucleotidylyl transferase"/>
    <property type="match status" value="1"/>
</dbReference>
<dbReference type="Pfam" id="PF00133">
    <property type="entry name" value="tRNA-synt_1"/>
    <property type="match status" value="1"/>
</dbReference>
<dbReference type="VEuPathDB" id="MicrosporidiaDB:A0H76_1107"/>
<dbReference type="GO" id="GO:0002161">
    <property type="term" value="F:aminoacyl-tRNA deacylase activity"/>
    <property type="evidence" value="ECO:0007669"/>
    <property type="project" value="InterPro"/>
</dbReference>
<evidence type="ECO:0000256" key="8">
    <source>
        <dbReference type="ARBA" id="ARBA00022917"/>
    </source>
</evidence>
<dbReference type="InterPro" id="IPR023586">
    <property type="entry name" value="Ile-tRNA-ligase_type2"/>
</dbReference>
<keyword evidence="6 13" id="KW-0547">Nucleotide-binding</keyword>
<dbReference type="InterPro" id="IPR009080">
    <property type="entry name" value="tRNAsynth_Ia_anticodon-bd"/>
</dbReference>
<dbReference type="PRINTS" id="PR00984">
    <property type="entry name" value="TRNASYNTHILE"/>
</dbReference>
<evidence type="ECO:0000256" key="9">
    <source>
        <dbReference type="ARBA" id="ARBA00023146"/>
    </source>
</evidence>
<evidence type="ECO:0000256" key="1">
    <source>
        <dbReference type="ARBA" id="ARBA00004496"/>
    </source>
</evidence>
<dbReference type="GO" id="GO:0006428">
    <property type="term" value="P:isoleucyl-tRNA aminoacylation"/>
    <property type="evidence" value="ECO:0007669"/>
    <property type="project" value="InterPro"/>
</dbReference>
<dbReference type="VEuPathDB" id="MicrosporidiaDB:A0H76_2612"/>
<dbReference type="PROSITE" id="PS00178">
    <property type="entry name" value="AA_TRNA_LIGASE_I"/>
    <property type="match status" value="1"/>
</dbReference>
<dbReference type="InterPro" id="IPR001412">
    <property type="entry name" value="aa-tRNA-synth_I_CS"/>
</dbReference>
<dbReference type="InterPro" id="IPR013155">
    <property type="entry name" value="M/V/L/I-tRNA-synth_anticd-bd"/>
</dbReference>
<evidence type="ECO:0000256" key="7">
    <source>
        <dbReference type="ARBA" id="ARBA00022840"/>
    </source>
</evidence>
<dbReference type="InterPro" id="IPR002300">
    <property type="entry name" value="aa-tRNA-synth_Ia"/>
</dbReference>
<evidence type="ECO:0000259" key="15">
    <source>
        <dbReference type="Pfam" id="PF08264"/>
    </source>
</evidence>
<keyword evidence="7 13" id="KW-0067">ATP-binding</keyword>
<protein>
    <recommendedName>
        <fullName evidence="12">Probable isoleucine--tRNA ligase, cytoplasmic</fullName>
        <ecNumber evidence="3">6.1.1.5</ecNumber>
    </recommendedName>
    <alternativeName>
        <fullName evidence="10">Isoleucyl-tRNA synthetase</fullName>
    </alternativeName>
</protein>
<evidence type="ECO:0000256" key="6">
    <source>
        <dbReference type="ARBA" id="ARBA00022741"/>
    </source>
</evidence>
<dbReference type="SUPFAM" id="SSF50677">
    <property type="entry name" value="ValRS/IleRS/LeuRS editing domain"/>
    <property type="match status" value="1"/>
</dbReference>
<dbReference type="OrthoDB" id="1706657at2759"/>
<sequence>MFNKNINFAKAEEEILKYWKDNECFKKGNELSKDRPLYTFYDGPPFATGLPHYGHILAGTIKDVICRYYYQKGYHIERQFGWDCHGLPVEYEIDKKLNIKTKEDVEKMGIANYNDECKKIVMLYSSEWEYFVERLGRWIEFEGSYKTMDLSFMESVWNIFSHLFHRNLIYRGFKIMPCSTACKTPLSNFEASQNYKDVSDPSVLVKFEVDDNEFLNRYNLNKCYLVAWTTTPWTLISNCGLAVNPKFTYSLFKSDKEEYLIIQSGRIESYFIGFEVIDTFLGEELIGMNYKPLFDHFISYKDRISNKEKHNQVGSFVNMMYDLDINNVSIKGRHDNEITVSKKSASFFSVLDADFVTNSDGTAIVQCSPAFGEEDYKLFLAKGLLEVDEVPPCPIDDNGVFYETKYKGMYFKDADKVILKDIKENILRSSHEVHSYPFCWRSDTPLMYKCVPNWFIKVQPIRDELLKNNDKINWMPAFVKYGRFHNWLANAKDWAISRNRYWGTPMPIWVAFKEVEGKEIYDYTDLICVNSIEELERMTGSKVDNLHKQYVDKLIISKNGKNYKRIPEVLDCWFESGSMPYAREHFPFSKNKDLVSKYDGYLEIDNHPADFIGEGIDQTRGWFYTLHVLSTLLFNKPAFKNVIVNGIVLAADGKKMSKRLKNYPSPTTIFDSYGADSLRFYLLSSPVVEGENLKFNETGVKEVIKLVLIPWYNTLSFFMECEMGSEPTFMDQWINDRFDSFNFNVSNSLNNYKLSDVHLFVNTFLDDLSNWYLRINRKELRLNGRSLGMILNKFSISMAPFIPFFSEYCYQSVKEVLLLENNQLASVHHNINEPTSKKSNEFDVVKELIEAIRSLREKHSIMLKRSLNLVTVLCKDYTLYKKYENIVKSECNVFRIEYLTDYEEKYKFKVIIRPFFKRLSQDKFIKEKIKFIKTLKEEDLSTIKPIKDSKEEEVCLEDLLITRDLIGVSHSGLFTGVNGDFCVILDVKETKEVKESTLARDFYSFVQKSRKTWGLVFSDKININIDNDEIIKVCKKYYPELEFTTSNKNLTLINENQYKEFDVRFYKKD</sequence>
<dbReference type="GO" id="GO:0005524">
    <property type="term" value="F:ATP binding"/>
    <property type="evidence" value="ECO:0007669"/>
    <property type="project" value="UniProtKB-KW"/>
</dbReference>
<evidence type="ECO:0000256" key="5">
    <source>
        <dbReference type="ARBA" id="ARBA00022598"/>
    </source>
</evidence>
<dbReference type="InterPro" id="IPR014729">
    <property type="entry name" value="Rossmann-like_a/b/a_fold"/>
</dbReference>
<dbReference type="Gene3D" id="3.40.50.620">
    <property type="entry name" value="HUPs"/>
    <property type="match status" value="2"/>
</dbReference>
<comment type="catalytic activity">
    <reaction evidence="11">
        <text>tRNA(Ile) + L-isoleucine + ATP = L-isoleucyl-tRNA(Ile) + AMP + diphosphate</text>
        <dbReference type="Rhea" id="RHEA:11060"/>
        <dbReference type="Rhea" id="RHEA-COMP:9666"/>
        <dbReference type="Rhea" id="RHEA-COMP:9695"/>
        <dbReference type="ChEBI" id="CHEBI:30616"/>
        <dbReference type="ChEBI" id="CHEBI:33019"/>
        <dbReference type="ChEBI" id="CHEBI:58045"/>
        <dbReference type="ChEBI" id="CHEBI:78442"/>
        <dbReference type="ChEBI" id="CHEBI:78528"/>
        <dbReference type="ChEBI" id="CHEBI:456215"/>
        <dbReference type="EC" id="6.1.1.5"/>
    </reaction>
</comment>
<feature type="domain" description="Methionyl/Valyl/Leucyl/Isoleucyl-tRNA synthetase anticodon-binding" evidence="15">
    <location>
        <begin position="731"/>
        <end position="867"/>
    </location>
</feature>
<gene>
    <name evidence="16" type="primary">SYIC</name>
    <name evidence="16" type="ORF">HERIO_779</name>
</gene>
<evidence type="ECO:0000313" key="16">
    <source>
        <dbReference type="EMBL" id="ORD97358.1"/>
    </source>
</evidence>
<evidence type="ECO:0000256" key="11">
    <source>
        <dbReference type="ARBA" id="ARBA00048359"/>
    </source>
</evidence>
<dbReference type="VEuPathDB" id="MicrosporidiaDB:A0H76_2611"/>
<evidence type="ECO:0000259" key="14">
    <source>
        <dbReference type="Pfam" id="PF00133"/>
    </source>
</evidence>
<dbReference type="GO" id="GO:0004822">
    <property type="term" value="F:isoleucine-tRNA ligase activity"/>
    <property type="evidence" value="ECO:0007669"/>
    <property type="project" value="UniProtKB-EC"/>
</dbReference>
<dbReference type="FunFam" id="3.40.50.620:FF:000023">
    <property type="entry name" value="Isoleucyl-tRNA synthetase,cytoplasmic"/>
    <property type="match status" value="1"/>
</dbReference>
<dbReference type="VEuPathDB" id="MicrosporidiaDB:HERIO_779"/>
<dbReference type="EC" id="6.1.1.5" evidence="3"/>
<comment type="caution">
    <text evidence="16">The sequence shown here is derived from an EMBL/GenBank/DDBJ whole genome shotgun (WGS) entry which is preliminary data.</text>
</comment>
<dbReference type="EMBL" id="LVKB01000026">
    <property type="protein sequence ID" value="ORD97358.1"/>
    <property type="molecule type" value="Genomic_DNA"/>
</dbReference>
<evidence type="ECO:0000256" key="2">
    <source>
        <dbReference type="ARBA" id="ARBA00005594"/>
    </source>
</evidence>
<keyword evidence="4" id="KW-0963">Cytoplasm</keyword>
<dbReference type="PANTHER" id="PTHR42780">
    <property type="entry name" value="SOLEUCYL-TRNA SYNTHETASE"/>
    <property type="match status" value="1"/>
</dbReference>
<keyword evidence="5 13" id="KW-0436">Ligase</keyword>
<evidence type="ECO:0000313" key="17">
    <source>
        <dbReference type="Proteomes" id="UP000192356"/>
    </source>
</evidence>
<dbReference type="Gene3D" id="1.10.730.10">
    <property type="entry name" value="Isoleucyl-tRNA Synthetase, Domain 1"/>
    <property type="match status" value="1"/>
</dbReference>
<dbReference type="GO" id="GO:0005737">
    <property type="term" value="C:cytoplasm"/>
    <property type="evidence" value="ECO:0007669"/>
    <property type="project" value="UniProtKB-SubCell"/>
</dbReference>
<keyword evidence="8 13" id="KW-0648">Protein biosynthesis</keyword>
<evidence type="ECO:0000256" key="10">
    <source>
        <dbReference type="ARBA" id="ARBA00032665"/>
    </source>
</evidence>
<name>A0A1X0QC77_9MICR</name>
<keyword evidence="9 13" id="KW-0030">Aminoacyl-tRNA synthetase</keyword>
<comment type="subcellular location">
    <subcellularLocation>
        <location evidence="1">Cytoplasm</location>
    </subcellularLocation>
</comment>
<dbReference type="CDD" id="cd00818">
    <property type="entry name" value="IleRS_core"/>
    <property type="match status" value="1"/>
</dbReference>
<proteinExistence type="inferred from homology"/>
<organism evidence="16 17">
    <name type="scientific">Hepatospora eriocheir</name>
    <dbReference type="NCBI Taxonomy" id="1081669"/>
    <lineage>
        <taxon>Eukaryota</taxon>
        <taxon>Fungi</taxon>
        <taxon>Fungi incertae sedis</taxon>
        <taxon>Microsporidia</taxon>
        <taxon>Hepatosporidae</taxon>
        <taxon>Hepatospora</taxon>
    </lineage>
</organism>
<keyword evidence="17" id="KW-1185">Reference proteome</keyword>
<dbReference type="Pfam" id="PF19302">
    <property type="entry name" value="DUF5915"/>
    <property type="match status" value="1"/>
</dbReference>
<dbReference type="InterPro" id="IPR002301">
    <property type="entry name" value="Ile-tRNA-ligase"/>
</dbReference>
<dbReference type="AlphaFoldDB" id="A0A1X0QC77"/>
<dbReference type="InterPro" id="IPR009008">
    <property type="entry name" value="Val/Leu/Ile-tRNA-synth_edit"/>
</dbReference>
<dbReference type="SUPFAM" id="SSF47323">
    <property type="entry name" value="Anticodon-binding domain of a subclass of class I aminoacyl-tRNA synthetases"/>
    <property type="match status" value="1"/>
</dbReference>
<evidence type="ECO:0000256" key="12">
    <source>
        <dbReference type="ARBA" id="ARBA00072822"/>
    </source>
</evidence>
<dbReference type="Pfam" id="PF08264">
    <property type="entry name" value="Anticodon_1"/>
    <property type="match status" value="1"/>
</dbReference>
<evidence type="ECO:0000256" key="3">
    <source>
        <dbReference type="ARBA" id="ARBA00013165"/>
    </source>
</evidence>
<dbReference type="PANTHER" id="PTHR42780:SF1">
    <property type="entry name" value="ISOLEUCINE--TRNA LIGASE, CYTOPLASMIC"/>
    <property type="match status" value="1"/>
</dbReference>
<dbReference type="Proteomes" id="UP000192356">
    <property type="component" value="Unassembled WGS sequence"/>
</dbReference>
<comment type="similarity">
    <text evidence="2 13">Belongs to the class-I aminoacyl-tRNA synthetase family.</text>
</comment>
<reference evidence="16 17" key="1">
    <citation type="journal article" date="2017" name="Environ. Microbiol.">
        <title>Decay of the glycolytic pathway and adaptation to intranuclear parasitism within Enterocytozoonidae microsporidia.</title>
        <authorList>
            <person name="Wiredu Boakye D."/>
            <person name="Jaroenlak P."/>
            <person name="Prachumwat A."/>
            <person name="Williams T.A."/>
            <person name="Bateman K.S."/>
            <person name="Itsathitphaisarn O."/>
            <person name="Sritunyalucksana K."/>
            <person name="Paszkiewicz K.H."/>
            <person name="Moore K.A."/>
            <person name="Stentiford G.D."/>
            <person name="Williams B.A."/>
        </authorList>
    </citation>
    <scope>NUCLEOTIDE SEQUENCE [LARGE SCALE GENOMIC DNA]</scope>
    <source>
        <strain evidence="16 17">GB1</strain>
    </source>
</reference>